<dbReference type="Proteomes" id="UP001375240">
    <property type="component" value="Unassembled WGS sequence"/>
</dbReference>
<feature type="signal peptide" evidence="1">
    <location>
        <begin position="1"/>
        <end position="30"/>
    </location>
</feature>
<dbReference type="AlphaFoldDB" id="A0AAV9UT69"/>
<gene>
    <name evidence="2" type="ORF">TWF696_007361</name>
</gene>
<sequence>MRHSWRLRVAIPMLAALSLSISSYPRQVEATVQMAGEDILKTVEEPIDIGLVDQSDGRNLLPKPPHEDYVSGIPPSADTTVTIPFATPNQFPENGPPRVLMTINGVYCGDEGVMMDTGSTGITIGKGTWIDDFKGDWAQVVTNEKGWKYLSSSKKLYSGYWVPTELIFNGHSPAGERMNLMKAIAPVLVFDKFSICPGHTNAHGATCENPTSVKSGMLSGLYMGVGFGREQDGMITCTPDKNPLLNVVEVNGMPVERQRYHLGYIIRSSSLICGLTPTNTKDYTWTPLSKQPHATDPRDWAMPPVAISISNGRFRTGFILPDTGVTQMYLSSPDISTPAENYTVAFGVPDETATVGGYVLSVGMNGTATSSINGTAPRVVRATCTAGRVTGPGGGVFERVYVNTGSRLWNGYEAAFDAVGGRWGLKRMNNGGSRL</sequence>
<accession>A0AAV9UT69</accession>
<evidence type="ECO:0000256" key="1">
    <source>
        <dbReference type="SAM" id="SignalP"/>
    </source>
</evidence>
<keyword evidence="1" id="KW-0732">Signal</keyword>
<organism evidence="2 3">
    <name type="scientific">Orbilia brochopaga</name>
    <dbReference type="NCBI Taxonomy" id="3140254"/>
    <lineage>
        <taxon>Eukaryota</taxon>
        <taxon>Fungi</taxon>
        <taxon>Dikarya</taxon>
        <taxon>Ascomycota</taxon>
        <taxon>Pezizomycotina</taxon>
        <taxon>Orbiliomycetes</taxon>
        <taxon>Orbiliales</taxon>
        <taxon>Orbiliaceae</taxon>
        <taxon>Orbilia</taxon>
    </lineage>
</organism>
<protein>
    <submittedName>
        <fullName evidence="2">Uncharacterized protein</fullName>
    </submittedName>
</protein>
<proteinExistence type="predicted"/>
<evidence type="ECO:0000313" key="2">
    <source>
        <dbReference type="EMBL" id="KAK6347289.1"/>
    </source>
</evidence>
<name>A0AAV9UT69_9PEZI</name>
<dbReference type="EMBL" id="JAVHNQ010000005">
    <property type="protein sequence ID" value="KAK6347289.1"/>
    <property type="molecule type" value="Genomic_DNA"/>
</dbReference>
<keyword evidence="3" id="KW-1185">Reference proteome</keyword>
<evidence type="ECO:0000313" key="3">
    <source>
        <dbReference type="Proteomes" id="UP001375240"/>
    </source>
</evidence>
<reference evidence="2 3" key="1">
    <citation type="submission" date="2019-10" db="EMBL/GenBank/DDBJ databases">
        <authorList>
            <person name="Palmer J.M."/>
        </authorList>
    </citation>
    <scope>NUCLEOTIDE SEQUENCE [LARGE SCALE GENOMIC DNA]</scope>
    <source>
        <strain evidence="2 3">TWF696</strain>
    </source>
</reference>
<comment type="caution">
    <text evidence="2">The sequence shown here is derived from an EMBL/GenBank/DDBJ whole genome shotgun (WGS) entry which is preliminary data.</text>
</comment>
<feature type="chain" id="PRO_5043788018" evidence="1">
    <location>
        <begin position="31"/>
        <end position="435"/>
    </location>
</feature>